<comment type="function">
    <text evidence="5">Binds to the 23S rRNA.</text>
</comment>
<evidence type="ECO:0000313" key="10">
    <source>
        <dbReference type="Proteomes" id="UP000001901"/>
    </source>
</evidence>
<keyword evidence="2 5" id="KW-0689">Ribosomal protein</keyword>
<dbReference type="RefSeq" id="WP_012940724.1">
    <property type="nucleotide sequence ID" value="NC_013741.1"/>
</dbReference>
<keyword evidence="5" id="KW-0694">RNA-binding</keyword>
<evidence type="ECO:0000256" key="1">
    <source>
        <dbReference type="ARBA" id="ARBA00007320"/>
    </source>
</evidence>
<dbReference type="PaxDb" id="572546-Arcpr_1339"/>
<evidence type="ECO:0000256" key="4">
    <source>
        <dbReference type="ARBA" id="ARBA00035200"/>
    </source>
</evidence>
<keyword evidence="5" id="KW-0699">rRNA-binding</keyword>
<dbReference type="InterPro" id="IPR001196">
    <property type="entry name" value="Ribosomal_uL15_CS"/>
</dbReference>
<protein>
    <recommendedName>
        <fullName evidence="4 5">Large ribosomal subunit protein uL15</fullName>
    </recommendedName>
</protein>
<accession>D2RE44</accession>
<dbReference type="STRING" id="572546.Arcpr_1339"/>
<reference evidence="9 10" key="1">
    <citation type="journal article" date="2010" name="Stand. Genomic Sci.">
        <title>Complete genome sequence of Archaeoglobus profundus type strain (AV18).</title>
        <authorList>
            <person name="von Jan M."/>
            <person name="Lapidus A."/>
            <person name="Del Rio T.G."/>
            <person name="Copeland A."/>
            <person name="Tice H."/>
            <person name="Cheng J.F."/>
            <person name="Lucas S."/>
            <person name="Chen F."/>
            <person name="Nolan M."/>
            <person name="Goodwin L."/>
            <person name="Han C."/>
            <person name="Pitluck S."/>
            <person name="Liolios K."/>
            <person name="Ivanova N."/>
            <person name="Mavromatis K."/>
            <person name="Ovchinnikova G."/>
            <person name="Chertkov O."/>
            <person name="Pati A."/>
            <person name="Chen A."/>
            <person name="Palaniappan K."/>
            <person name="Land M."/>
            <person name="Hauser L."/>
            <person name="Chang Y.J."/>
            <person name="Jeffries C.D."/>
            <person name="Saunders E."/>
            <person name="Brettin T."/>
            <person name="Detter J.C."/>
            <person name="Chain P."/>
            <person name="Eichinger K."/>
            <person name="Huber H."/>
            <person name="Spring S."/>
            <person name="Rohde M."/>
            <person name="Goker M."/>
            <person name="Wirth R."/>
            <person name="Woyke T."/>
            <person name="Bristow J."/>
            <person name="Eisen J.A."/>
            <person name="Markowitz V."/>
            <person name="Hugenholtz P."/>
            <person name="Kyrpides N.C."/>
            <person name="Klenk H.P."/>
        </authorList>
    </citation>
    <scope>NUCLEOTIDE SEQUENCE [LARGE SCALE GENOMIC DNA]</scope>
    <source>
        <strain evidence="10">DSM 5631 / JCM 9629 / NBRC 100127 / Av18</strain>
    </source>
</reference>
<feature type="region of interest" description="Disordered" evidence="7">
    <location>
        <begin position="1"/>
        <end position="36"/>
    </location>
</feature>
<dbReference type="Gene3D" id="3.100.10.10">
    <property type="match status" value="1"/>
</dbReference>
<dbReference type="GO" id="GO:0003735">
    <property type="term" value="F:structural constituent of ribosome"/>
    <property type="evidence" value="ECO:0007669"/>
    <property type="project" value="InterPro"/>
</dbReference>
<dbReference type="GO" id="GO:0019843">
    <property type="term" value="F:rRNA binding"/>
    <property type="evidence" value="ECO:0007669"/>
    <property type="project" value="UniProtKB-UniRule"/>
</dbReference>
<keyword evidence="10" id="KW-1185">Reference proteome</keyword>
<dbReference type="InterPro" id="IPR027386">
    <property type="entry name" value="Rbsml_uL15_N"/>
</dbReference>
<dbReference type="Proteomes" id="UP000001901">
    <property type="component" value="Chromosome"/>
</dbReference>
<sequence>MPKKKVKKFRGSRTHGKGQNDRNRGAGCRGGRGNAGRHKHKYIKFIKLAKMGLYQFGKYGFTRPVEVTQRYRMINHLKRTLRALKAEGKLDDYTYKFLYSRPDLNVSDLDEIIDRLVELGLAEKKDDKYFVDLTQLGYTKLLGSGIVTKKIEVKVESATPKAVEKIESVGGRVITEG</sequence>
<organism evidence="9 10">
    <name type="scientific">Archaeoglobus profundus (strain DSM 5631 / JCM 9629 / NBRC 100127 / Av18)</name>
    <dbReference type="NCBI Taxonomy" id="572546"/>
    <lineage>
        <taxon>Archaea</taxon>
        <taxon>Methanobacteriati</taxon>
        <taxon>Methanobacteriota</taxon>
        <taxon>Archaeoglobi</taxon>
        <taxon>Archaeoglobales</taxon>
        <taxon>Archaeoglobaceae</taxon>
        <taxon>Archaeoglobus</taxon>
    </lineage>
</organism>
<dbReference type="GO" id="GO:0022625">
    <property type="term" value="C:cytosolic large ribosomal subunit"/>
    <property type="evidence" value="ECO:0007669"/>
    <property type="project" value="TreeGrafter"/>
</dbReference>
<evidence type="ECO:0000259" key="8">
    <source>
        <dbReference type="Pfam" id="PF00828"/>
    </source>
</evidence>
<dbReference type="SUPFAM" id="SSF52080">
    <property type="entry name" value="Ribosomal proteins L15p and L18e"/>
    <property type="match status" value="2"/>
</dbReference>
<dbReference type="OrthoDB" id="9418at2157"/>
<dbReference type="PROSITE" id="PS00475">
    <property type="entry name" value="RIBOSOMAL_L15"/>
    <property type="match status" value="1"/>
</dbReference>
<dbReference type="PANTHER" id="PTHR11721:SF3">
    <property type="entry name" value="LARGE RIBOSOMAL SUBUNIT PROTEIN UL15"/>
    <property type="match status" value="1"/>
</dbReference>
<evidence type="ECO:0000256" key="7">
    <source>
        <dbReference type="SAM" id="MobiDB-lite"/>
    </source>
</evidence>
<feature type="compositionally biased region" description="Basic residues" evidence="7">
    <location>
        <begin position="1"/>
        <end position="16"/>
    </location>
</feature>
<dbReference type="EMBL" id="CP001857">
    <property type="protein sequence ID" value="ADB58388.1"/>
    <property type="molecule type" value="Genomic_DNA"/>
</dbReference>
<dbReference type="eggNOG" id="arCOG00779">
    <property type="taxonomic scope" value="Archaea"/>
</dbReference>
<dbReference type="KEGG" id="apo:Arcpr_1339"/>
<gene>
    <name evidence="5" type="primary">rpl15</name>
    <name evidence="9" type="ordered locus">Arcpr_1339</name>
</gene>
<dbReference type="GO" id="GO:0006412">
    <property type="term" value="P:translation"/>
    <property type="evidence" value="ECO:0007669"/>
    <property type="project" value="UniProtKB-UniRule"/>
</dbReference>
<dbReference type="AlphaFoldDB" id="D2RE44"/>
<evidence type="ECO:0000313" key="9">
    <source>
        <dbReference type="EMBL" id="ADB58388.1"/>
    </source>
</evidence>
<name>D2RE44_ARCPA</name>
<feature type="domain" description="Large ribosomal subunit protein uL15/eL18" evidence="8">
    <location>
        <begin position="104"/>
        <end position="173"/>
    </location>
</feature>
<dbReference type="HAMAP" id="MF_01341">
    <property type="entry name" value="Ribosomal_uL15"/>
    <property type="match status" value="1"/>
</dbReference>
<dbReference type="Pfam" id="PF00828">
    <property type="entry name" value="Ribosomal_L27A"/>
    <property type="match status" value="1"/>
</dbReference>
<dbReference type="InterPro" id="IPR030878">
    <property type="entry name" value="Ribosomal_uL15"/>
</dbReference>
<evidence type="ECO:0000256" key="6">
    <source>
        <dbReference type="RuleBase" id="RU003888"/>
    </source>
</evidence>
<dbReference type="PANTHER" id="PTHR11721">
    <property type="entry name" value="60S RIBOSOMAL PROTEIN L27A"/>
    <property type="match status" value="1"/>
</dbReference>
<dbReference type="InterPro" id="IPR036227">
    <property type="entry name" value="Ribosomal_uL15/eL18_sf"/>
</dbReference>
<dbReference type="HOGENOM" id="CLU_109163_0_0_2"/>
<proteinExistence type="inferred from homology"/>
<dbReference type="Gene3D" id="4.10.990.10">
    <property type="match status" value="1"/>
</dbReference>
<evidence type="ECO:0000256" key="5">
    <source>
        <dbReference type="HAMAP-Rule" id="MF_01341"/>
    </source>
</evidence>
<keyword evidence="3 5" id="KW-0687">Ribonucleoprotein</keyword>
<evidence type="ECO:0000256" key="2">
    <source>
        <dbReference type="ARBA" id="ARBA00022980"/>
    </source>
</evidence>
<comment type="similarity">
    <text evidence="1 5 6">Belongs to the universal ribosomal protein uL15 family.</text>
</comment>
<evidence type="ECO:0000256" key="3">
    <source>
        <dbReference type="ARBA" id="ARBA00023274"/>
    </source>
</evidence>
<dbReference type="InterPro" id="IPR021131">
    <property type="entry name" value="Ribosomal_uL15/eL18"/>
</dbReference>
<comment type="subunit">
    <text evidence="5">Part of the 50S ribosomal subunit.</text>
</comment>
<dbReference type="GeneID" id="8740026"/>